<feature type="domain" description="NAD(P)-binding" evidence="2">
    <location>
        <begin position="47"/>
        <end position="256"/>
    </location>
</feature>
<dbReference type="EMBL" id="AMGX01000004">
    <property type="protein sequence ID" value="EXJ73423.1"/>
    <property type="molecule type" value="Genomic_DNA"/>
</dbReference>
<dbReference type="PANTHER" id="PTHR43355:SF2">
    <property type="entry name" value="FLAVIN REDUCTASE (NADPH)"/>
    <property type="match status" value="1"/>
</dbReference>
<proteinExistence type="inferred from homology"/>
<comment type="similarity">
    <text evidence="1">Belongs to the avfA family.</text>
</comment>
<dbReference type="Gene3D" id="3.40.50.720">
    <property type="entry name" value="NAD(P)-binding Rossmann-like Domain"/>
    <property type="match status" value="1"/>
</dbReference>
<sequence>MAVNFINGCATPSPFCNEASSSLHKLKQTRTQRYLPSSKAMHFLLLGATGRTGQHVVSELLSQGHTAVALVRTSGSLIARPGLTVVIGSPLSKSDLKSALYAAPSLTPSAAIITLNTVRKSDSPFAPQVSPPRFLADSCANVCEVLGHAAIYRIVVMSTAGVGDSWAELPWLSKAFMAWTNIKYALEDHGLVDKEIRLTKMDWTLVRASRLRFDDPMQTPTDMKTDVQTLGSKGDGMRMTDSVSVASVARFLVKVAVDGLFIKSAVVVRD</sequence>
<dbReference type="Proteomes" id="UP000019471">
    <property type="component" value="Unassembled WGS sequence"/>
</dbReference>
<dbReference type="eggNOG" id="ENOG502RZY4">
    <property type="taxonomic scope" value="Eukaryota"/>
</dbReference>
<organism evidence="3 4">
    <name type="scientific">Cladophialophora psammophila CBS 110553</name>
    <dbReference type="NCBI Taxonomy" id="1182543"/>
    <lineage>
        <taxon>Eukaryota</taxon>
        <taxon>Fungi</taxon>
        <taxon>Dikarya</taxon>
        <taxon>Ascomycota</taxon>
        <taxon>Pezizomycotina</taxon>
        <taxon>Eurotiomycetes</taxon>
        <taxon>Chaetothyriomycetidae</taxon>
        <taxon>Chaetothyriales</taxon>
        <taxon>Herpotrichiellaceae</taxon>
        <taxon>Cladophialophora</taxon>
    </lineage>
</organism>
<dbReference type="InterPro" id="IPR036291">
    <property type="entry name" value="NAD(P)-bd_dom_sf"/>
</dbReference>
<dbReference type="InterPro" id="IPR051606">
    <property type="entry name" value="Polyketide_Oxido-like"/>
</dbReference>
<keyword evidence="4" id="KW-1185">Reference proteome</keyword>
<dbReference type="InterPro" id="IPR016040">
    <property type="entry name" value="NAD(P)-bd_dom"/>
</dbReference>
<evidence type="ECO:0000313" key="4">
    <source>
        <dbReference type="Proteomes" id="UP000019471"/>
    </source>
</evidence>
<reference evidence="3 4" key="1">
    <citation type="submission" date="2013-03" db="EMBL/GenBank/DDBJ databases">
        <title>The Genome Sequence of Cladophialophora psammophila CBS 110553.</title>
        <authorList>
            <consortium name="The Broad Institute Genomics Platform"/>
            <person name="Cuomo C."/>
            <person name="de Hoog S."/>
            <person name="Gorbushina A."/>
            <person name="Walker B."/>
            <person name="Young S.K."/>
            <person name="Zeng Q."/>
            <person name="Gargeya S."/>
            <person name="Fitzgerald M."/>
            <person name="Haas B."/>
            <person name="Abouelleil A."/>
            <person name="Allen A.W."/>
            <person name="Alvarado L."/>
            <person name="Arachchi H.M."/>
            <person name="Berlin A.M."/>
            <person name="Chapman S.B."/>
            <person name="Gainer-Dewar J."/>
            <person name="Goldberg J."/>
            <person name="Griggs A."/>
            <person name="Gujja S."/>
            <person name="Hansen M."/>
            <person name="Howarth C."/>
            <person name="Imamovic A."/>
            <person name="Ireland A."/>
            <person name="Larimer J."/>
            <person name="McCowan C."/>
            <person name="Murphy C."/>
            <person name="Pearson M."/>
            <person name="Poon T.W."/>
            <person name="Priest M."/>
            <person name="Roberts A."/>
            <person name="Saif S."/>
            <person name="Shea T."/>
            <person name="Sisk P."/>
            <person name="Sykes S."/>
            <person name="Wortman J."/>
            <person name="Nusbaum C."/>
            <person name="Birren B."/>
        </authorList>
    </citation>
    <scope>NUCLEOTIDE SEQUENCE [LARGE SCALE GENOMIC DNA]</scope>
    <source>
        <strain evidence="3 4">CBS 110553</strain>
    </source>
</reference>
<dbReference type="STRING" id="1182543.W9WZS4"/>
<dbReference type="SUPFAM" id="SSF51735">
    <property type="entry name" value="NAD(P)-binding Rossmann-fold domains"/>
    <property type="match status" value="1"/>
</dbReference>
<dbReference type="GO" id="GO:0042602">
    <property type="term" value="F:riboflavin reductase (NADPH) activity"/>
    <property type="evidence" value="ECO:0007669"/>
    <property type="project" value="TreeGrafter"/>
</dbReference>
<gene>
    <name evidence="3" type="ORF">A1O5_03183</name>
</gene>
<dbReference type="GeneID" id="19187913"/>
<dbReference type="AlphaFoldDB" id="W9WZS4"/>
<dbReference type="RefSeq" id="XP_007741986.1">
    <property type="nucleotide sequence ID" value="XM_007743796.1"/>
</dbReference>
<comment type="caution">
    <text evidence="3">The sequence shown here is derived from an EMBL/GenBank/DDBJ whole genome shotgun (WGS) entry which is preliminary data.</text>
</comment>
<dbReference type="PANTHER" id="PTHR43355">
    <property type="entry name" value="FLAVIN REDUCTASE (NADPH)"/>
    <property type="match status" value="1"/>
</dbReference>
<evidence type="ECO:0000259" key="2">
    <source>
        <dbReference type="Pfam" id="PF13460"/>
    </source>
</evidence>
<accession>W9WZS4</accession>
<protein>
    <recommendedName>
        <fullName evidence="2">NAD(P)-binding domain-containing protein</fullName>
    </recommendedName>
</protein>
<name>W9WZS4_9EURO</name>
<dbReference type="GO" id="GO:0004074">
    <property type="term" value="F:biliverdin reductase [NAD(P)H] activity"/>
    <property type="evidence" value="ECO:0007669"/>
    <property type="project" value="TreeGrafter"/>
</dbReference>
<dbReference type="Pfam" id="PF13460">
    <property type="entry name" value="NAD_binding_10"/>
    <property type="match status" value="1"/>
</dbReference>
<evidence type="ECO:0000256" key="1">
    <source>
        <dbReference type="ARBA" id="ARBA00038376"/>
    </source>
</evidence>
<dbReference type="HOGENOM" id="CLU_025711_4_1_1"/>
<evidence type="ECO:0000313" key="3">
    <source>
        <dbReference type="EMBL" id="EXJ73423.1"/>
    </source>
</evidence>
<dbReference type="OrthoDB" id="419598at2759"/>